<protein>
    <submittedName>
        <fullName evidence="1">Uncharacterized protein</fullName>
    </submittedName>
</protein>
<proteinExistence type="predicted"/>
<keyword evidence="2" id="KW-1185">Reference proteome</keyword>
<evidence type="ECO:0000313" key="2">
    <source>
        <dbReference type="Proteomes" id="UP000619260"/>
    </source>
</evidence>
<reference evidence="1" key="1">
    <citation type="submission" date="2021-01" db="EMBL/GenBank/DDBJ databases">
        <title>Whole genome shotgun sequence of Virgisporangium aliadipatigenens NBRC 105644.</title>
        <authorList>
            <person name="Komaki H."/>
            <person name="Tamura T."/>
        </authorList>
    </citation>
    <scope>NUCLEOTIDE SEQUENCE</scope>
    <source>
        <strain evidence="1">NBRC 105644</strain>
    </source>
</reference>
<comment type="caution">
    <text evidence="1">The sequence shown here is derived from an EMBL/GenBank/DDBJ whole genome shotgun (WGS) entry which is preliminary data.</text>
</comment>
<dbReference type="Proteomes" id="UP000619260">
    <property type="component" value="Unassembled WGS sequence"/>
</dbReference>
<name>A0A8J3YUC4_9ACTN</name>
<gene>
    <name evidence="1" type="ORF">Val02_69010</name>
</gene>
<accession>A0A8J3YUC4</accession>
<dbReference type="AlphaFoldDB" id="A0A8J3YUC4"/>
<dbReference type="RefSeq" id="WP_203903464.1">
    <property type="nucleotide sequence ID" value="NZ_BOPF01000032.1"/>
</dbReference>
<dbReference type="EMBL" id="BOPF01000032">
    <property type="protein sequence ID" value="GIJ50015.1"/>
    <property type="molecule type" value="Genomic_DNA"/>
</dbReference>
<sequence length="429" mass="48333">MEAVNVREAMQLMPQVEQRAKEAKLSYAFEIESAEYSAIRVSIPRLGGTPRDILISPENVAFYLAANFEHWSFIEDRFAIDRGDTKEVELALSPHSFTDARRLMQLGGYQEFAGAILKREFTNEMVVEFAQRPQNSLRIRIGRSTPALQMSGIGDSRGDIVRTIASLFIAGLSGESRRPERLAAVIADITNATLFDLAVVNGINVEAMDYPRLEVVTAQRFNTGPTPRVPQSRYSPEASSLFRYAQSADRQPLLRFLAFYQVMEHFFPTYTEIDTLDRIRQIVIDPSFNSDDRTKLARLAQAIRSKSFPSEKEQIRSTIQHCVDVDDLKAFINESPERAKFVGLKKDGLRYVRQISQNDQSTPLTSQVADRIYEIRCRIVHAKDGGGPMQAELLLPFGSEAKLLGHDIDIARFVAEKILVANARPTSWA</sequence>
<organism evidence="1 2">
    <name type="scientific">Virgisporangium aliadipatigenens</name>
    <dbReference type="NCBI Taxonomy" id="741659"/>
    <lineage>
        <taxon>Bacteria</taxon>
        <taxon>Bacillati</taxon>
        <taxon>Actinomycetota</taxon>
        <taxon>Actinomycetes</taxon>
        <taxon>Micromonosporales</taxon>
        <taxon>Micromonosporaceae</taxon>
        <taxon>Virgisporangium</taxon>
    </lineage>
</organism>
<evidence type="ECO:0000313" key="1">
    <source>
        <dbReference type="EMBL" id="GIJ50015.1"/>
    </source>
</evidence>